<name>A0A9Q3J6P7_9BASI</name>
<dbReference type="AlphaFoldDB" id="A0A9Q3J6P7"/>
<dbReference type="Proteomes" id="UP000765509">
    <property type="component" value="Unassembled WGS sequence"/>
</dbReference>
<gene>
    <name evidence="1" type="ORF">O181_096066</name>
</gene>
<keyword evidence="2" id="KW-1185">Reference proteome</keyword>
<reference evidence="1" key="1">
    <citation type="submission" date="2021-03" db="EMBL/GenBank/DDBJ databases">
        <title>Draft genome sequence of rust myrtle Austropuccinia psidii MF-1, a brazilian biotype.</title>
        <authorList>
            <person name="Quecine M.C."/>
            <person name="Pachon D.M.R."/>
            <person name="Bonatelli M.L."/>
            <person name="Correr F.H."/>
            <person name="Franceschini L.M."/>
            <person name="Leite T.F."/>
            <person name="Margarido G.R.A."/>
            <person name="Almeida C.A."/>
            <person name="Ferrarezi J.A."/>
            <person name="Labate C.A."/>
        </authorList>
    </citation>
    <scope>NUCLEOTIDE SEQUENCE</scope>
    <source>
        <strain evidence="1">MF-1</strain>
    </source>
</reference>
<protein>
    <submittedName>
        <fullName evidence="1">Uncharacterized protein</fullName>
    </submittedName>
</protein>
<sequence>MTDSFEYDKQWWDKSHKTKEFKVEDLILVATLSFDNIKGLKEWKNSFLGKFIGKSLHGSNEVELELSGELGNKHLAFPVSLLKHQTSSDKGLFPLRNEKPLEVLPLDQIEEKELLKVLKER</sequence>
<dbReference type="EMBL" id="AVOT02063746">
    <property type="protein sequence ID" value="MBW0556351.1"/>
    <property type="molecule type" value="Genomic_DNA"/>
</dbReference>
<organism evidence="1 2">
    <name type="scientific">Austropuccinia psidii MF-1</name>
    <dbReference type="NCBI Taxonomy" id="1389203"/>
    <lineage>
        <taxon>Eukaryota</taxon>
        <taxon>Fungi</taxon>
        <taxon>Dikarya</taxon>
        <taxon>Basidiomycota</taxon>
        <taxon>Pucciniomycotina</taxon>
        <taxon>Pucciniomycetes</taxon>
        <taxon>Pucciniales</taxon>
        <taxon>Sphaerophragmiaceae</taxon>
        <taxon>Austropuccinia</taxon>
    </lineage>
</organism>
<comment type="caution">
    <text evidence="1">The sequence shown here is derived from an EMBL/GenBank/DDBJ whole genome shotgun (WGS) entry which is preliminary data.</text>
</comment>
<accession>A0A9Q3J6P7</accession>
<proteinExistence type="predicted"/>
<evidence type="ECO:0000313" key="1">
    <source>
        <dbReference type="EMBL" id="MBW0556351.1"/>
    </source>
</evidence>
<evidence type="ECO:0000313" key="2">
    <source>
        <dbReference type="Proteomes" id="UP000765509"/>
    </source>
</evidence>